<keyword evidence="2" id="KW-0378">Hydrolase</keyword>
<dbReference type="RefSeq" id="WP_379142048.1">
    <property type="nucleotide sequence ID" value="NZ_JBHUEN010000021.1"/>
</dbReference>
<dbReference type="CDD" id="cd00143">
    <property type="entry name" value="PP2Cc"/>
    <property type="match status" value="1"/>
</dbReference>
<dbReference type="EMBL" id="JBHUEN010000021">
    <property type="protein sequence ID" value="MFD1881851.1"/>
    <property type="molecule type" value="Genomic_DNA"/>
</dbReference>
<dbReference type="PROSITE" id="PS51746">
    <property type="entry name" value="PPM_2"/>
    <property type="match status" value="1"/>
</dbReference>
<proteinExistence type="predicted"/>
<protein>
    <submittedName>
        <fullName evidence="2">PP2C family protein-serine/threonine phosphatase</fullName>
        <ecNumber evidence="2">3.1.3.16</ecNumber>
    </submittedName>
</protein>
<name>A0ABW4R706_9RHOB</name>
<evidence type="ECO:0000313" key="2">
    <source>
        <dbReference type="EMBL" id="MFD1881851.1"/>
    </source>
</evidence>
<dbReference type="InterPro" id="IPR001932">
    <property type="entry name" value="PPM-type_phosphatase-like_dom"/>
</dbReference>
<feature type="domain" description="PPM-type phosphatase" evidence="1">
    <location>
        <begin position="11"/>
        <end position="242"/>
    </location>
</feature>
<evidence type="ECO:0000259" key="1">
    <source>
        <dbReference type="PROSITE" id="PS51746"/>
    </source>
</evidence>
<sequence length="253" mass="26725">MVGESMLFRFDTGLSSDRGCMRDHNEDSALALENAGIWAVADGMGGHEAGDVASRIVVEELGSVGMAVSAHDLGARVAQRLERAHQRILTESDQRGGTTMGATVAVLSIFEEGCGCTWAGDSRIYLLRANRVRRLTSDHSEVQGMIDAGTLTEDEARHSPRRNVITRAIGITAVDGPETVTGMVEAGDTFLICSDGLTEHIDDAELPGLLNVGDAQAMSDRLIAVTLDRGARDNVTAVVVRCLPPAADPGGQA</sequence>
<reference evidence="3" key="1">
    <citation type="journal article" date="2019" name="Int. J. Syst. Evol. Microbiol.">
        <title>The Global Catalogue of Microorganisms (GCM) 10K type strain sequencing project: providing services to taxonomists for standard genome sequencing and annotation.</title>
        <authorList>
            <consortium name="The Broad Institute Genomics Platform"/>
            <consortium name="The Broad Institute Genome Sequencing Center for Infectious Disease"/>
            <person name="Wu L."/>
            <person name="Ma J."/>
        </authorList>
    </citation>
    <scope>NUCLEOTIDE SEQUENCE [LARGE SCALE GENOMIC DNA]</scope>
    <source>
        <strain evidence="3">CCUG 56029</strain>
    </source>
</reference>
<dbReference type="Proteomes" id="UP001597213">
    <property type="component" value="Unassembled WGS sequence"/>
</dbReference>
<dbReference type="Gene3D" id="3.60.40.10">
    <property type="entry name" value="PPM-type phosphatase domain"/>
    <property type="match status" value="1"/>
</dbReference>
<dbReference type="InterPro" id="IPR036457">
    <property type="entry name" value="PPM-type-like_dom_sf"/>
</dbReference>
<dbReference type="EC" id="3.1.3.16" evidence="2"/>
<organism evidence="2 3">
    <name type="scientific">Paracoccus pacificus</name>
    <dbReference type="NCBI Taxonomy" id="1463598"/>
    <lineage>
        <taxon>Bacteria</taxon>
        <taxon>Pseudomonadati</taxon>
        <taxon>Pseudomonadota</taxon>
        <taxon>Alphaproteobacteria</taxon>
        <taxon>Rhodobacterales</taxon>
        <taxon>Paracoccaceae</taxon>
        <taxon>Paracoccus</taxon>
    </lineage>
</organism>
<dbReference type="SMART" id="SM00332">
    <property type="entry name" value="PP2Cc"/>
    <property type="match status" value="1"/>
</dbReference>
<comment type="caution">
    <text evidence="2">The sequence shown here is derived from an EMBL/GenBank/DDBJ whole genome shotgun (WGS) entry which is preliminary data.</text>
</comment>
<accession>A0ABW4R706</accession>
<dbReference type="SMART" id="SM00331">
    <property type="entry name" value="PP2C_SIG"/>
    <property type="match status" value="1"/>
</dbReference>
<dbReference type="PANTHER" id="PTHR47992">
    <property type="entry name" value="PROTEIN PHOSPHATASE"/>
    <property type="match status" value="1"/>
</dbReference>
<gene>
    <name evidence="2" type="ORF">ACFSCT_09000</name>
</gene>
<keyword evidence="3" id="KW-1185">Reference proteome</keyword>
<dbReference type="SUPFAM" id="SSF81606">
    <property type="entry name" value="PP2C-like"/>
    <property type="match status" value="1"/>
</dbReference>
<dbReference type="GO" id="GO:0004722">
    <property type="term" value="F:protein serine/threonine phosphatase activity"/>
    <property type="evidence" value="ECO:0007669"/>
    <property type="project" value="UniProtKB-EC"/>
</dbReference>
<dbReference type="Pfam" id="PF13672">
    <property type="entry name" value="PP2C_2"/>
    <property type="match status" value="1"/>
</dbReference>
<dbReference type="InterPro" id="IPR015655">
    <property type="entry name" value="PP2C"/>
</dbReference>
<evidence type="ECO:0000313" key="3">
    <source>
        <dbReference type="Proteomes" id="UP001597213"/>
    </source>
</evidence>